<dbReference type="PANTHER" id="PTHR10680:SF14">
    <property type="entry name" value="PEPTIDYL-GLYCINE ALPHA-AMIDATING MONOOXYGENASE"/>
    <property type="match status" value="1"/>
</dbReference>
<dbReference type="PROSITE" id="PS51125">
    <property type="entry name" value="NHL"/>
    <property type="match status" value="2"/>
</dbReference>
<reference evidence="5" key="1">
    <citation type="submission" date="2021-02" db="EMBL/GenBank/DDBJ databases">
        <authorList>
            <person name="Nowell W R."/>
        </authorList>
    </citation>
    <scope>NUCLEOTIDE SEQUENCE</scope>
</reference>
<dbReference type="EMBL" id="CAJNYD010002301">
    <property type="protein sequence ID" value="CAF3410202.1"/>
    <property type="molecule type" value="Genomic_DNA"/>
</dbReference>
<evidence type="ECO:0000313" key="5">
    <source>
        <dbReference type="EMBL" id="CAF3410202.1"/>
    </source>
</evidence>
<keyword evidence="1" id="KW-0732">Signal</keyword>
<dbReference type="InterPro" id="IPR001258">
    <property type="entry name" value="NHL_repeat"/>
</dbReference>
<dbReference type="CDD" id="cd05819">
    <property type="entry name" value="NHL"/>
    <property type="match status" value="1"/>
</dbReference>
<dbReference type="EMBL" id="CAJOBO010005916">
    <property type="protein sequence ID" value="CAF4553381.1"/>
    <property type="molecule type" value="Genomic_DNA"/>
</dbReference>
<evidence type="ECO:0000313" key="6">
    <source>
        <dbReference type="EMBL" id="CAF4553381.1"/>
    </source>
</evidence>
<gene>
    <name evidence="6" type="ORF">HFQ381_LOCUS31013</name>
    <name evidence="5" type="ORF">LUA448_LOCUS18430</name>
</gene>
<feature type="repeat" description="NHL" evidence="4">
    <location>
        <begin position="283"/>
        <end position="319"/>
    </location>
</feature>
<sequence length="319" mass="35518">MIYSKNFIRYFPNYFIFNIPANATWKQHGVTIAGGNGSGNATDQFCGPEGLFVDDDQTVVIADYRNRRIVQWKNGDTTNGQVVAGGKGAGNGLHQLNAPTDVLIDKETDSLIICEGSRVVRWSRRSDTTQGEILIDDIYCYGGLAMDEQRYLYVSDTEKHEVRRYQLGEKNYTLVAGRNGRGDGLNQLNYPTYLFVDRDHSVYISDNRNYRVMKWVEGAKEGIVVAGGQGAGNALTQFSSPNGIFVDTLGTLYVADSWNHRVMRWTQGDKKQGTVIVGGNGQGEGANQFKNPVGLSFDRQGNLYVVDMGNHRVQRFSIE</sequence>
<dbReference type="Proteomes" id="UP000663851">
    <property type="component" value="Unassembled WGS sequence"/>
</dbReference>
<dbReference type="PANTHER" id="PTHR10680">
    <property type="entry name" value="PEPTIDYL-GLYCINE ALPHA-AMIDATING MONOOXYGENASE"/>
    <property type="match status" value="1"/>
</dbReference>
<protein>
    <submittedName>
        <fullName evidence="5">Uncharacterized protein</fullName>
    </submittedName>
</protein>
<evidence type="ECO:0000256" key="2">
    <source>
        <dbReference type="ARBA" id="ARBA00022737"/>
    </source>
</evidence>
<dbReference type="Gene3D" id="2.120.10.30">
    <property type="entry name" value="TolB, C-terminal domain"/>
    <property type="match status" value="3"/>
</dbReference>
<proteinExistence type="predicted"/>
<feature type="repeat" description="NHL" evidence="4">
    <location>
        <begin position="237"/>
        <end position="268"/>
    </location>
</feature>
<dbReference type="Proteomes" id="UP000663833">
    <property type="component" value="Unassembled WGS sequence"/>
</dbReference>
<evidence type="ECO:0000256" key="1">
    <source>
        <dbReference type="ARBA" id="ARBA00022729"/>
    </source>
</evidence>
<dbReference type="InterPro" id="IPR011042">
    <property type="entry name" value="6-blade_b-propeller_TolB-like"/>
</dbReference>
<keyword evidence="3" id="KW-0325">Glycoprotein</keyword>
<dbReference type="SUPFAM" id="SSF101898">
    <property type="entry name" value="NHL repeat"/>
    <property type="match status" value="1"/>
</dbReference>
<evidence type="ECO:0000313" key="7">
    <source>
        <dbReference type="Proteomes" id="UP000663833"/>
    </source>
</evidence>
<keyword evidence="2" id="KW-0677">Repeat</keyword>
<dbReference type="AlphaFoldDB" id="A0A818AZJ7"/>
<dbReference type="Pfam" id="PF01436">
    <property type="entry name" value="NHL"/>
    <property type="match status" value="2"/>
</dbReference>
<name>A0A818AZJ7_9BILA</name>
<evidence type="ECO:0000256" key="4">
    <source>
        <dbReference type="PROSITE-ProRule" id="PRU00504"/>
    </source>
</evidence>
<organism evidence="5 7">
    <name type="scientific">Rotaria socialis</name>
    <dbReference type="NCBI Taxonomy" id="392032"/>
    <lineage>
        <taxon>Eukaryota</taxon>
        <taxon>Metazoa</taxon>
        <taxon>Spiralia</taxon>
        <taxon>Gnathifera</taxon>
        <taxon>Rotifera</taxon>
        <taxon>Eurotatoria</taxon>
        <taxon>Bdelloidea</taxon>
        <taxon>Philodinida</taxon>
        <taxon>Philodinidae</taxon>
        <taxon>Rotaria</taxon>
    </lineage>
</organism>
<accession>A0A818AZJ7</accession>
<comment type="caution">
    <text evidence="5">The sequence shown here is derived from an EMBL/GenBank/DDBJ whole genome shotgun (WGS) entry which is preliminary data.</text>
</comment>
<evidence type="ECO:0000256" key="3">
    <source>
        <dbReference type="ARBA" id="ARBA00023180"/>
    </source>
</evidence>